<keyword evidence="3" id="KW-1185">Reference proteome</keyword>
<evidence type="ECO:0000256" key="1">
    <source>
        <dbReference type="SAM" id="SignalP"/>
    </source>
</evidence>
<dbReference type="OrthoDB" id="7833680at2759"/>
<dbReference type="PROSITE" id="PS51257">
    <property type="entry name" value="PROKAR_LIPOPROTEIN"/>
    <property type="match status" value="1"/>
</dbReference>
<keyword evidence="1" id="KW-0732">Signal</keyword>
<dbReference type="OMA" id="KYLANDD"/>
<evidence type="ECO:0000313" key="2">
    <source>
        <dbReference type="EMBL" id="KNC22753.1"/>
    </source>
</evidence>
<evidence type="ECO:0000313" key="3">
    <source>
        <dbReference type="Proteomes" id="UP000037069"/>
    </source>
</evidence>
<dbReference type="Proteomes" id="UP000037069">
    <property type="component" value="Unassembled WGS sequence"/>
</dbReference>
<protein>
    <submittedName>
        <fullName evidence="2">Uncharacterized protein</fullName>
    </submittedName>
</protein>
<comment type="caution">
    <text evidence="2">The sequence shown here is derived from an EMBL/GenBank/DDBJ whole genome shotgun (WGS) entry which is preliminary data.</text>
</comment>
<accession>A0A0L0BRX7</accession>
<proteinExistence type="predicted"/>
<feature type="signal peptide" evidence="1">
    <location>
        <begin position="1"/>
        <end position="21"/>
    </location>
</feature>
<dbReference type="AlphaFoldDB" id="A0A0L0BRX7"/>
<gene>
    <name evidence="2" type="ORF">FF38_04128</name>
</gene>
<reference evidence="2 3" key="1">
    <citation type="journal article" date="2015" name="Nat. Commun.">
        <title>Lucilia cuprina genome unlocks parasitic fly biology to underpin future interventions.</title>
        <authorList>
            <person name="Anstead C.A."/>
            <person name="Korhonen P.K."/>
            <person name="Young N.D."/>
            <person name="Hall R.S."/>
            <person name="Jex A.R."/>
            <person name="Murali S.C."/>
            <person name="Hughes D.S."/>
            <person name="Lee S.F."/>
            <person name="Perry T."/>
            <person name="Stroehlein A.J."/>
            <person name="Ansell B.R."/>
            <person name="Breugelmans B."/>
            <person name="Hofmann A."/>
            <person name="Qu J."/>
            <person name="Dugan S."/>
            <person name="Lee S.L."/>
            <person name="Chao H."/>
            <person name="Dinh H."/>
            <person name="Han Y."/>
            <person name="Doddapaneni H.V."/>
            <person name="Worley K.C."/>
            <person name="Muzny D.M."/>
            <person name="Ioannidis P."/>
            <person name="Waterhouse R.M."/>
            <person name="Zdobnov E.M."/>
            <person name="James P.J."/>
            <person name="Bagnall N.H."/>
            <person name="Kotze A.C."/>
            <person name="Gibbs R.A."/>
            <person name="Richards S."/>
            <person name="Batterham P."/>
            <person name="Gasser R.B."/>
        </authorList>
    </citation>
    <scope>NUCLEOTIDE SEQUENCE [LARGE SCALE GENOMIC DNA]</scope>
    <source>
        <strain evidence="2 3">LS</strain>
        <tissue evidence="2">Full body</tissue>
    </source>
</reference>
<name>A0A0L0BRX7_LUCCU</name>
<organism evidence="2 3">
    <name type="scientific">Lucilia cuprina</name>
    <name type="common">Green bottle fly</name>
    <name type="synonym">Australian sheep blowfly</name>
    <dbReference type="NCBI Taxonomy" id="7375"/>
    <lineage>
        <taxon>Eukaryota</taxon>
        <taxon>Metazoa</taxon>
        <taxon>Ecdysozoa</taxon>
        <taxon>Arthropoda</taxon>
        <taxon>Hexapoda</taxon>
        <taxon>Insecta</taxon>
        <taxon>Pterygota</taxon>
        <taxon>Neoptera</taxon>
        <taxon>Endopterygota</taxon>
        <taxon>Diptera</taxon>
        <taxon>Brachycera</taxon>
        <taxon>Muscomorpha</taxon>
        <taxon>Oestroidea</taxon>
        <taxon>Calliphoridae</taxon>
        <taxon>Luciliinae</taxon>
        <taxon>Lucilia</taxon>
    </lineage>
</organism>
<feature type="chain" id="PRO_5005535018" evidence="1">
    <location>
        <begin position="22"/>
        <end position="246"/>
    </location>
</feature>
<dbReference type="EMBL" id="JRES01001455">
    <property type="protein sequence ID" value="KNC22753.1"/>
    <property type="molecule type" value="Genomic_DNA"/>
</dbReference>
<sequence length="246" mass="27973">MAKLWILTVLAVVACAQIASARDLAEALNVNIREQLSLYAKFQKEADSAKYADELKKLVTLTEDALKIESADEKNKAITSAPSHFSAEFNTWISAKLEEAQVNDDIHDAIEFYNSLLSTHPEHDAEIKKTLSTLENLLKESNLKQKEEKFLALENDFSPEFQKFLKENALPTVNRQLQKTAEFFENLLHDKDLKFAKEIEALKVKTEAALDSSVSIDDKNKVLQEVTYSSNEELNEFLQKKNIEYS</sequence>